<protein>
    <submittedName>
        <fullName evidence="4">XRE family transcriptional regulator</fullName>
    </submittedName>
</protein>
<sequence>MLDSAIDRVRRVMEAASMTQAAFAEKVGLTPDKLSKSLAGVRRFTSLDLALIAEAGGRTVDWLLTGREPLRPAFAARTTAGATPRRGRVSDAADRFTAAYEVLELLGRPPELPSMPAVRPDIKRFVDQGRQLAQDAVGVLTAADGHRTVAGLETDVLITACTQAFGVDVAVTCLPDAVDGLTWQTDTFRLILIGPTETWTRQRFTLAHELGHILARDAQELVVESHVAPGRQKDLTEVRANVFASNLLMPAPEIRDRFRQVADRHGRLTVEAFSELVVAFKVSPSALSARLSQLRLIDVQSEPAAHYRGLTTEICHLLAGATDAFQRQLAWAAAQRFPVRLVAALYKCYAEGETTLRPLASLLGMDVDHLHDLLDPAEPDSPEPAVGEVEEGDLIFQP</sequence>
<dbReference type="Gene3D" id="1.10.260.40">
    <property type="entry name" value="lambda repressor-like DNA-binding domains"/>
    <property type="match status" value="1"/>
</dbReference>
<dbReference type="InterPro" id="IPR001387">
    <property type="entry name" value="Cro/C1-type_HTH"/>
</dbReference>
<dbReference type="CDD" id="cd00093">
    <property type="entry name" value="HTH_XRE"/>
    <property type="match status" value="1"/>
</dbReference>
<dbReference type="Gene3D" id="1.10.10.2910">
    <property type="match status" value="1"/>
</dbReference>
<accession>A0ABZ1JMW3</accession>
<dbReference type="PANTHER" id="PTHR43236:SF1">
    <property type="entry name" value="BLL7220 PROTEIN"/>
    <property type="match status" value="1"/>
</dbReference>
<dbReference type="Proteomes" id="UP001432166">
    <property type="component" value="Chromosome"/>
</dbReference>
<dbReference type="RefSeq" id="WP_328938477.1">
    <property type="nucleotide sequence ID" value="NZ_CP108133.1"/>
</dbReference>
<gene>
    <name evidence="4" type="ORF">OG288_27170</name>
</gene>
<dbReference type="SMART" id="SM00530">
    <property type="entry name" value="HTH_XRE"/>
    <property type="match status" value="1"/>
</dbReference>
<dbReference type="PROSITE" id="PS50943">
    <property type="entry name" value="HTH_CROC1"/>
    <property type="match status" value="1"/>
</dbReference>
<comment type="similarity">
    <text evidence="1">Belongs to the short-chain fatty acyl-CoA assimilation regulator (ScfR) family.</text>
</comment>
<dbReference type="InterPro" id="IPR010359">
    <property type="entry name" value="IrrE_HExxH"/>
</dbReference>
<dbReference type="InterPro" id="IPR010982">
    <property type="entry name" value="Lambda_DNA-bd_dom_sf"/>
</dbReference>
<dbReference type="EMBL" id="CP108133">
    <property type="protein sequence ID" value="WTP51656.1"/>
    <property type="molecule type" value="Genomic_DNA"/>
</dbReference>
<dbReference type="Pfam" id="PF06114">
    <property type="entry name" value="Peptidase_M78"/>
    <property type="match status" value="1"/>
</dbReference>
<organism evidence="4 5">
    <name type="scientific">Streptomyces tauricus</name>
    <dbReference type="NCBI Taxonomy" id="68274"/>
    <lineage>
        <taxon>Bacteria</taxon>
        <taxon>Bacillati</taxon>
        <taxon>Actinomycetota</taxon>
        <taxon>Actinomycetes</taxon>
        <taxon>Kitasatosporales</taxon>
        <taxon>Streptomycetaceae</taxon>
        <taxon>Streptomyces</taxon>
        <taxon>Streptomyces aurantiacus group</taxon>
    </lineage>
</organism>
<evidence type="ECO:0000313" key="4">
    <source>
        <dbReference type="EMBL" id="WTP51656.1"/>
    </source>
</evidence>
<dbReference type="SUPFAM" id="SSF47413">
    <property type="entry name" value="lambda repressor-like DNA-binding domains"/>
    <property type="match status" value="1"/>
</dbReference>
<evidence type="ECO:0000313" key="5">
    <source>
        <dbReference type="Proteomes" id="UP001432166"/>
    </source>
</evidence>
<evidence type="ECO:0000256" key="1">
    <source>
        <dbReference type="ARBA" id="ARBA00007227"/>
    </source>
</evidence>
<feature type="compositionally biased region" description="Acidic residues" evidence="2">
    <location>
        <begin position="388"/>
        <end position="398"/>
    </location>
</feature>
<dbReference type="PANTHER" id="PTHR43236">
    <property type="entry name" value="ANTITOXIN HIGA1"/>
    <property type="match status" value="1"/>
</dbReference>
<dbReference type="InterPro" id="IPR052345">
    <property type="entry name" value="Rad_response_metalloprotease"/>
</dbReference>
<feature type="region of interest" description="Disordered" evidence="2">
    <location>
        <begin position="377"/>
        <end position="398"/>
    </location>
</feature>
<reference evidence="4" key="1">
    <citation type="submission" date="2022-10" db="EMBL/GenBank/DDBJ databases">
        <title>The complete genomes of actinobacterial strains from the NBC collection.</title>
        <authorList>
            <person name="Joergensen T.S."/>
            <person name="Alvarez Arevalo M."/>
            <person name="Sterndorff E.B."/>
            <person name="Faurdal D."/>
            <person name="Vuksanovic O."/>
            <person name="Mourched A.-S."/>
            <person name="Charusanti P."/>
            <person name="Shaw S."/>
            <person name="Blin K."/>
            <person name="Weber T."/>
        </authorList>
    </citation>
    <scope>NUCLEOTIDE SEQUENCE</scope>
    <source>
        <strain evidence="4">NBC_00189</strain>
    </source>
</reference>
<evidence type="ECO:0000256" key="2">
    <source>
        <dbReference type="SAM" id="MobiDB-lite"/>
    </source>
</evidence>
<proteinExistence type="inferred from homology"/>
<evidence type="ECO:0000259" key="3">
    <source>
        <dbReference type="PROSITE" id="PS50943"/>
    </source>
</evidence>
<name>A0ABZ1JMW3_9ACTN</name>
<feature type="domain" description="HTH cro/C1-type" evidence="3">
    <location>
        <begin position="9"/>
        <end position="63"/>
    </location>
</feature>
<keyword evidence="5" id="KW-1185">Reference proteome</keyword>